<accession>A0A7S3V6X3</accession>
<dbReference type="AlphaFoldDB" id="A0A7S3V6X3"/>
<dbReference type="InterPro" id="IPR001251">
    <property type="entry name" value="CRAL-TRIO_dom"/>
</dbReference>
<evidence type="ECO:0000313" key="2">
    <source>
        <dbReference type="EMBL" id="CAE0460816.1"/>
    </source>
</evidence>
<reference evidence="2" key="1">
    <citation type="submission" date="2021-01" db="EMBL/GenBank/DDBJ databases">
        <authorList>
            <person name="Corre E."/>
            <person name="Pelletier E."/>
            <person name="Niang G."/>
            <person name="Scheremetjew M."/>
            <person name="Finn R."/>
            <person name="Kale V."/>
            <person name="Holt S."/>
            <person name="Cochrane G."/>
            <person name="Meng A."/>
            <person name="Brown T."/>
            <person name="Cohen L."/>
        </authorList>
    </citation>
    <scope>NUCLEOTIDE SEQUENCE</scope>
    <source>
        <strain evidence="2">MM31A-1</strain>
    </source>
</reference>
<dbReference type="Gene3D" id="1.10.8.20">
    <property type="entry name" value="N-terminal domain of phosphatidylinositol transfer protein sec14p"/>
    <property type="match status" value="1"/>
</dbReference>
<dbReference type="SMART" id="SM00516">
    <property type="entry name" value="SEC14"/>
    <property type="match status" value="1"/>
</dbReference>
<dbReference type="SUPFAM" id="SSF52087">
    <property type="entry name" value="CRAL/TRIO domain"/>
    <property type="match status" value="1"/>
</dbReference>
<dbReference type="PANTHER" id="PTHR45657">
    <property type="entry name" value="CRAL-TRIO DOMAIN-CONTAINING PROTEIN YKL091C-RELATED"/>
    <property type="match status" value="1"/>
</dbReference>
<dbReference type="EMBL" id="HBIO01007537">
    <property type="protein sequence ID" value="CAE0460816.1"/>
    <property type="molecule type" value="Transcribed_RNA"/>
</dbReference>
<name>A0A7S3V6X3_9STRA</name>
<organism evidence="2">
    <name type="scientific">Chaetoceros debilis</name>
    <dbReference type="NCBI Taxonomy" id="122233"/>
    <lineage>
        <taxon>Eukaryota</taxon>
        <taxon>Sar</taxon>
        <taxon>Stramenopiles</taxon>
        <taxon>Ochrophyta</taxon>
        <taxon>Bacillariophyta</taxon>
        <taxon>Coscinodiscophyceae</taxon>
        <taxon>Chaetocerotophycidae</taxon>
        <taxon>Chaetocerotales</taxon>
        <taxon>Chaetocerotaceae</taxon>
        <taxon>Chaetoceros</taxon>
    </lineage>
</organism>
<dbReference type="PROSITE" id="PS50191">
    <property type="entry name" value="CRAL_TRIO"/>
    <property type="match status" value="1"/>
</dbReference>
<evidence type="ECO:0000259" key="1">
    <source>
        <dbReference type="PROSITE" id="PS50191"/>
    </source>
</evidence>
<proteinExistence type="predicted"/>
<dbReference type="CDD" id="cd00170">
    <property type="entry name" value="SEC14"/>
    <property type="match status" value="1"/>
</dbReference>
<sequence>MKNIVSSFPHKQKHYITLHPTNQQSQFREWLLKQDQTVKNTVYSFTEAEGEVWTLTRWLRARKYVLANTIAMVNEATAERADPRKADYYPDAYVALGVDPSIYVSQYPQLYAGFSKDGCPVFYSKPGRLNIDAVEAITTIPGILNYHWHIMQHDYTDRMLKYKEEHPDFTRFECVSVLDLDKLTLGQLGSRTLDIIKKQAFIDSLCFPETMNKMVIVNAPRFFSATWGVIKGFLDARTSAKVEIFSSMTAAKAKLREIISDDNLPSDYGGTAESTTSILAREAASGKSGRDRLLSEVIYVRSTQSLKFTLEDNEEVDIYVYTKAIDGANFRIMNSSKKELAPSMKVKHTGSTSDKEQASVIHLNPAGRVSGVKEIKIKAESLKTRMSSEAYLVVVNFYKK</sequence>
<gene>
    <name evidence="2" type="ORF">CDEB00056_LOCUS5657</name>
</gene>
<dbReference type="Gene3D" id="3.40.525.10">
    <property type="entry name" value="CRAL-TRIO lipid binding domain"/>
    <property type="match status" value="1"/>
</dbReference>
<feature type="domain" description="CRAL-TRIO" evidence="1">
    <location>
        <begin position="99"/>
        <end position="276"/>
    </location>
</feature>
<dbReference type="InterPro" id="IPR051026">
    <property type="entry name" value="PI/PC_transfer"/>
</dbReference>
<dbReference type="Pfam" id="PF00650">
    <property type="entry name" value="CRAL_TRIO"/>
    <property type="match status" value="1"/>
</dbReference>
<dbReference type="InterPro" id="IPR036865">
    <property type="entry name" value="CRAL-TRIO_dom_sf"/>
</dbReference>
<protein>
    <recommendedName>
        <fullName evidence="1">CRAL-TRIO domain-containing protein</fullName>
    </recommendedName>
</protein>
<dbReference type="PANTHER" id="PTHR45657:SF1">
    <property type="entry name" value="CRAL-TRIO DOMAIN-CONTAINING PROTEIN YKL091C-RELATED"/>
    <property type="match status" value="1"/>
</dbReference>